<reference evidence="1 2" key="1">
    <citation type="submission" date="2023-08" db="EMBL/GenBank/DDBJ databases">
        <title>Genome sequencing of plant associated microbes to promote plant fitness in Sorghum bicolor and Oryza sativa.</title>
        <authorList>
            <person name="Coleman-Derr D."/>
        </authorList>
    </citation>
    <scope>NUCLEOTIDE SEQUENCE [LARGE SCALE GENOMIC DNA]</scope>
    <source>
        <strain evidence="1 2">SLBN-33</strain>
    </source>
</reference>
<dbReference type="EMBL" id="JAVIZN010000003">
    <property type="protein sequence ID" value="MDR6208172.1"/>
    <property type="molecule type" value="Genomic_DNA"/>
</dbReference>
<organism evidence="1 2">
    <name type="scientific">Paraburkholderia graminis</name>
    <dbReference type="NCBI Taxonomy" id="60548"/>
    <lineage>
        <taxon>Bacteria</taxon>
        <taxon>Pseudomonadati</taxon>
        <taxon>Pseudomonadota</taxon>
        <taxon>Betaproteobacteria</taxon>
        <taxon>Burkholderiales</taxon>
        <taxon>Burkholderiaceae</taxon>
        <taxon>Paraburkholderia</taxon>
    </lineage>
</organism>
<dbReference type="Proteomes" id="UP001245184">
    <property type="component" value="Unassembled WGS sequence"/>
</dbReference>
<protein>
    <submittedName>
        <fullName evidence="1">Uncharacterized protein</fullName>
    </submittedName>
</protein>
<evidence type="ECO:0000313" key="2">
    <source>
        <dbReference type="Proteomes" id="UP001245184"/>
    </source>
</evidence>
<name>A0ABD5CSI5_9BURK</name>
<sequence length="37" mass="4373">MDQMEGLHEQARKLFPLYPHPQFAAGQQWARENGFNE</sequence>
<comment type="caution">
    <text evidence="1">The sequence shown here is derived from an EMBL/GenBank/DDBJ whole genome shotgun (WGS) entry which is preliminary data.</text>
</comment>
<gene>
    <name evidence="1" type="ORF">QF025_006973</name>
</gene>
<evidence type="ECO:0000313" key="1">
    <source>
        <dbReference type="EMBL" id="MDR6208172.1"/>
    </source>
</evidence>
<accession>A0ABD5CSI5</accession>
<dbReference type="AlphaFoldDB" id="A0ABD5CSI5"/>
<proteinExistence type="predicted"/>